<dbReference type="EMBL" id="CP103300">
    <property type="protein sequence ID" value="UYM16571.1"/>
    <property type="molecule type" value="Genomic_DNA"/>
</dbReference>
<organism evidence="1 2">
    <name type="scientific">Endozoicomonas euniceicola</name>
    <dbReference type="NCBI Taxonomy" id="1234143"/>
    <lineage>
        <taxon>Bacteria</taxon>
        <taxon>Pseudomonadati</taxon>
        <taxon>Pseudomonadota</taxon>
        <taxon>Gammaproteobacteria</taxon>
        <taxon>Oceanospirillales</taxon>
        <taxon>Endozoicomonadaceae</taxon>
        <taxon>Endozoicomonas</taxon>
    </lineage>
</organism>
<evidence type="ECO:0000313" key="2">
    <source>
        <dbReference type="Proteomes" id="UP001163255"/>
    </source>
</evidence>
<evidence type="ECO:0000313" key="1">
    <source>
        <dbReference type="EMBL" id="UYM16571.1"/>
    </source>
</evidence>
<gene>
    <name evidence="1" type="ORF">NX720_01140</name>
</gene>
<reference evidence="1" key="1">
    <citation type="submission" date="2022-10" db="EMBL/GenBank/DDBJ databases">
        <title>Completed Genome Sequence of two octocoral isolated bacterium, Endozoicomonas euniceicola EF212T and Endozoicomonas gorgoniicola PS125T.</title>
        <authorList>
            <person name="Chiou Y.-J."/>
            <person name="Chen Y.-H."/>
        </authorList>
    </citation>
    <scope>NUCLEOTIDE SEQUENCE</scope>
    <source>
        <strain evidence="1">EF212</strain>
    </source>
</reference>
<accession>A0ABY6GWX4</accession>
<keyword evidence="2" id="KW-1185">Reference proteome</keyword>
<name>A0ABY6GWX4_9GAMM</name>
<protein>
    <submittedName>
        <fullName evidence="1">Uncharacterized protein</fullName>
    </submittedName>
</protein>
<proteinExistence type="predicted"/>
<dbReference type="RefSeq" id="WP_262598864.1">
    <property type="nucleotide sequence ID" value="NZ_CP103300.1"/>
</dbReference>
<dbReference type="Proteomes" id="UP001163255">
    <property type="component" value="Chromosome"/>
</dbReference>
<sequence>MIQAPTSDASTTLFQTVFKAKGNSYSLMVKGEITTDLKSNQTSFKLFDSLPSQIEISDHPARFPFITEHSLCTQVAFPLLDKSSIFALLIDDCLFSGASLNQVVSQISKGSIIWLDMPTLKFSGSNKGITPVFRVTNLSTNKNKLTIKAQPLNCDQCPYRPKSIGSNDKCCGGCEDNSKAMTSDAVTENSSRKVSLNELFEPVDIKYQLSTNEIKIDFNTTHGVFTTKLSQYPTGEAPISDSWQRSVIPLALLLSSATLIRSSNKE</sequence>